<dbReference type="PANTHER" id="PTHR13935:SF106">
    <property type="entry name" value="ACHAETE-SCUTE COMPLEX PROTEIN T5-RELATED"/>
    <property type="match status" value="1"/>
</dbReference>
<evidence type="ECO:0000259" key="9">
    <source>
        <dbReference type="PROSITE" id="PS50888"/>
    </source>
</evidence>
<keyword evidence="5" id="KW-0804">Transcription</keyword>
<keyword evidence="8" id="KW-0812">Transmembrane</keyword>
<dbReference type="SUPFAM" id="SSF47459">
    <property type="entry name" value="HLH, helix-loop-helix DNA-binding domain"/>
    <property type="match status" value="1"/>
</dbReference>
<dbReference type="FunFam" id="4.10.280.10:FF:000085">
    <property type="entry name" value="Transcription factor bHLH126"/>
    <property type="match status" value="1"/>
</dbReference>
<dbReference type="EMBL" id="AP015041">
    <property type="protein sequence ID" value="BAT94151.1"/>
    <property type="molecule type" value="Genomic_DNA"/>
</dbReference>
<reference evidence="10 11" key="1">
    <citation type="journal article" date="2015" name="Sci. Rep.">
        <title>The power of single molecule real-time sequencing technology in the de novo assembly of a eukaryotic genome.</title>
        <authorList>
            <person name="Sakai H."/>
            <person name="Naito K."/>
            <person name="Ogiso-Tanaka E."/>
            <person name="Takahashi Y."/>
            <person name="Iseki K."/>
            <person name="Muto C."/>
            <person name="Satou K."/>
            <person name="Teruya K."/>
            <person name="Shiroma A."/>
            <person name="Shimoji M."/>
            <person name="Hirano T."/>
            <person name="Itoh T."/>
            <person name="Kaga A."/>
            <person name="Tomooka N."/>
        </authorList>
    </citation>
    <scope>NUCLEOTIDE SEQUENCE [LARGE SCALE GENOMIC DNA]</scope>
    <source>
        <strain evidence="11">cv. Shumari</strain>
    </source>
</reference>
<evidence type="ECO:0000256" key="8">
    <source>
        <dbReference type="SAM" id="Phobius"/>
    </source>
</evidence>
<dbReference type="Pfam" id="PF00010">
    <property type="entry name" value="HLH"/>
    <property type="match status" value="1"/>
</dbReference>
<dbReference type="OrthoDB" id="1935281at2759"/>
<sequence length="285" mass="32465">MFPLQRGNELVIQFSNALQPQHKISKDLILDDHNSDNPPLVAYSDKKVRTRPPNKLFYAPETSHANSAEEEYAKKMVHREIERQRRQEMATLHASLRSLLPLPFIKGKRSMSDQMNEAVNYINHLQKNIKELSEKRDKLKKKVAINSSLESRENKHESCGFTVRQTSSGAVGIEISGLSEEGVSLSKLLELLLEEGLEVVCCLSTKVNGRLLHSLQCEVCTHSCLSLWCYTFFILLKSMHILIFYVSLLLLVKCVHSQVVNSDTVDLSELRRKFSNVVPSFRVSE</sequence>
<organism evidence="10 11">
    <name type="scientific">Vigna angularis var. angularis</name>
    <dbReference type="NCBI Taxonomy" id="157739"/>
    <lineage>
        <taxon>Eukaryota</taxon>
        <taxon>Viridiplantae</taxon>
        <taxon>Streptophyta</taxon>
        <taxon>Embryophyta</taxon>
        <taxon>Tracheophyta</taxon>
        <taxon>Spermatophyta</taxon>
        <taxon>Magnoliopsida</taxon>
        <taxon>eudicotyledons</taxon>
        <taxon>Gunneridae</taxon>
        <taxon>Pentapetalae</taxon>
        <taxon>rosids</taxon>
        <taxon>fabids</taxon>
        <taxon>Fabales</taxon>
        <taxon>Fabaceae</taxon>
        <taxon>Papilionoideae</taxon>
        <taxon>50 kb inversion clade</taxon>
        <taxon>NPAAA clade</taxon>
        <taxon>indigoferoid/millettioid clade</taxon>
        <taxon>Phaseoleae</taxon>
        <taxon>Vigna</taxon>
    </lineage>
</organism>
<dbReference type="SMART" id="SM00353">
    <property type="entry name" value="HLH"/>
    <property type="match status" value="1"/>
</dbReference>
<dbReference type="InterPro" id="IPR011598">
    <property type="entry name" value="bHLH_dom"/>
</dbReference>
<evidence type="ECO:0000313" key="10">
    <source>
        <dbReference type="EMBL" id="BAT94151.1"/>
    </source>
</evidence>
<evidence type="ECO:0000256" key="6">
    <source>
        <dbReference type="ARBA" id="ARBA00023242"/>
    </source>
</evidence>
<comment type="subcellular location">
    <subcellularLocation>
        <location evidence="1">Nucleus</location>
    </subcellularLocation>
</comment>
<keyword evidence="11" id="KW-1185">Reference proteome</keyword>
<dbReference type="PANTHER" id="PTHR13935">
    <property type="entry name" value="ACHAETE-SCUTE TRANSCRIPTION FACTOR-RELATED"/>
    <property type="match status" value="1"/>
</dbReference>
<name>A0A0S3SMZ0_PHAAN</name>
<dbReference type="GO" id="GO:0046983">
    <property type="term" value="F:protein dimerization activity"/>
    <property type="evidence" value="ECO:0007669"/>
    <property type="project" value="InterPro"/>
</dbReference>
<dbReference type="CDD" id="cd18914">
    <property type="entry name" value="bHLH_AtORG2_like"/>
    <property type="match status" value="1"/>
</dbReference>
<evidence type="ECO:0000256" key="3">
    <source>
        <dbReference type="ARBA" id="ARBA00023015"/>
    </source>
</evidence>
<evidence type="ECO:0000256" key="2">
    <source>
        <dbReference type="ARBA" id="ARBA00011738"/>
    </source>
</evidence>
<dbReference type="InterPro" id="IPR036638">
    <property type="entry name" value="HLH_DNA-bd_sf"/>
</dbReference>
<accession>A0A0S3SMZ0</accession>
<proteinExistence type="predicted"/>
<evidence type="ECO:0000256" key="1">
    <source>
        <dbReference type="ARBA" id="ARBA00004123"/>
    </source>
</evidence>
<keyword evidence="3" id="KW-0805">Transcription regulation</keyword>
<dbReference type="Gene3D" id="4.10.280.10">
    <property type="entry name" value="Helix-loop-helix DNA-binding domain"/>
    <property type="match status" value="1"/>
</dbReference>
<dbReference type="AlphaFoldDB" id="A0A0S3SMZ0"/>
<evidence type="ECO:0000256" key="7">
    <source>
        <dbReference type="SAM" id="Coils"/>
    </source>
</evidence>
<evidence type="ECO:0000313" key="11">
    <source>
        <dbReference type="Proteomes" id="UP000291084"/>
    </source>
</evidence>
<dbReference type="GO" id="GO:0090575">
    <property type="term" value="C:RNA polymerase II transcription regulator complex"/>
    <property type="evidence" value="ECO:0007669"/>
    <property type="project" value="TreeGrafter"/>
</dbReference>
<feature type="domain" description="BHLH" evidence="9">
    <location>
        <begin position="73"/>
        <end position="125"/>
    </location>
</feature>
<feature type="coiled-coil region" evidence="7">
    <location>
        <begin position="115"/>
        <end position="142"/>
    </location>
</feature>
<dbReference type="InterPro" id="IPR015660">
    <property type="entry name" value="MASH1/Ascl1a-like"/>
</dbReference>
<dbReference type="PROSITE" id="PS50888">
    <property type="entry name" value="BHLH"/>
    <property type="match status" value="1"/>
</dbReference>
<evidence type="ECO:0000256" key="4">
    <source>
        <dbReference type="ARBA" id="ARBA00023125"/>
    </source>
</evidence>
<dbReference type="Proteomes" id="UP000291084">
    <property type="component" value="Chromosome 8"/>
</dbReference>
<comment type="subunit">
    <text evidence="2">Homodimer.</text>
</comment>
<keyword evidence="4" id="KW-0238">DNA-binding</keyword>
<feature type="transmembrane region" description="Helical" evidence="8">
    <location>
        <begin position="225"/>
        <end position="252"/>
    </location>
</feature>
<keyword evidence="6" id="KW-0539">Nucleus</keyword>
<dbReference type="GO" id="GO:0000977">
    <property type="term" value="F:RNA polymerase II transcription regulatory region sequence-specific DNA binding"/>
    <property type="evidence" value="ECO:0007669"/>
    <property type="project" value="TreeGrafter"/>
</dbReference>
<evidence type="ECO:0000256" key="5">
    <source>
        <dbReference type="ARBA" id="ARBA00023163"/>
    </source>
</evidence>
<dbReference type="GO" id="GO:0000981">
    <property type="term" value="F:DNA-binding transcription factor activity, RNA polymerase II-specific"/>
    <property type="evidence" value="ECO:0007669"/>
    <property type="project" value="TreeGrafter"/>
</dbReference>
<keyword evidence="8" id="KW-0472">Membrane</keyword>
<protein>
    <recommendedName>
        <fullName evidence="9">BHLH domain-containing protein</fullName>
    </recommendedName>
</protein>
<keyword evidence="8" id="KW-1133">Transmembrane helix</keyword>
<keyword evidence="7" id="KW-0175">Coiled coil</keyword>
<gene>
    <name evidence="10" type="primary">Vigan.08G072700</name>
    <name evidence="10" type="ORF">VIGAN_08072700</name>
</gene>